<dbReference type="Gene3D" id="4.10.240.10">
    <property type="entry name" value="Zn(2)-C6 fungal-type DNA-binding domain"/>
    <property type="match status" value="1"/>
</dbReference>
<dbReference type="PANTHER" id="PTHR47338">
    <property type="entry name" value="ZN(II)2CYS6 TRANSCRIPTION FACTOR (EUROFUNG)-RELATED"/>
    <property type="match status" value="1"/>
</dbReference>
<evidence type="ECO:0000256" key="4">
    <source>
        <dbReference type="ARBA" id="ARBA00023125"/>
    </source>
</evidence>
<dbReference type="PROSITE" id="PS00463">
    <property type="entry name" value="ZN2_CY6_FUNGAL_1"/>
    <property type="match status" value="1"/>
</dbReference>
<keyword evidence="2" id="KW-0479">Metal-binding</keyword>
<dbReference type="GeneID" id="27322891"/>
<dbReference type="PANTHER" id="PTHR47338:SF5">
    <property type="entry name" value="ZN(II)2CYS6 TRANSCRIPTION FACTOR (EUROFUNG)"/>
    <property type="match status" value="1"/>
</dbReference>
<keyword evidence="5" id="KW-0804">Transcription</keyword>
<keyword evidence="6" id="KW-0539">Nucleus</keyword>
<dbReference type="VEuPathDB" id="FungiDB:PV10_05046"/>
<dbReference type="InterPro" id="IPR050815">
    <property type="entry name" value="TF_fung"/>
</dbReference>
<dbReference type="CDD" id="cd00067">
    <property type="entry name" value="GAL4"/>
    <property type="match status" value="1"/>
</dbReference>
<reference evidence="8 9" key="1">
    <citation type="submission" date="2015-01" db="EMBL/GenBank/DDBJ databases">
        <title>The Genome Sequence of Exophiala mesophila CBS40295.</title>
        <authorList>
            <consortium name="The Broad Institute Genomics Platform"/>
            <person name="Cuomo C."/>
            <person name="de Hoog S."/>
            <person name="Gorbushina A."/>
            <person name="Stielow B."/>
            <person name="Teixiera M."/>
            <person name="Abouelleil A."/>
            <person name="Chapman S.B."/>
            <person name="Priest M."/>
            <person name="Young S.K."/>
            <person name="Wortman J."/>
            <person name="Nusbaum C."/>
            <person name="Birren B."/>
        </authorList>
    </citation>
    <scope>NUCLEOTIDE SEQUENCE [LARGE SCALE GENOMIC DNA]</scope>
    <source>
        <strain evidence="8 9">CBS 40295</strain>
    </source>
</reference>
<feature type="domain" description="Zn(2)-C6 fungal-type" evidence="7">
    <location>
        <begin position="13"/>
        <end position="43"/>
    </location>
</feature>
<evidence type="ECO:0000259" key="7">
    <source>
        <dbReference type="PROSITE" id="PS50048"/>
    </source>
</evidence>
<dbReference type="SUPFAM" id="SSF57701">
    <property type="entry name" value="Zn2/Cys6 DNA-binding domain"/>
    <property type="match status" value="1"/>
</dbReference>
<dbReference type="PROSITE" id="PS50048">
    <property type="entry name" value="ZN2_CY6_FUNGAL_2"/>
    <property type="match status" value="1"/>
</dbReference>
<dbReference type="HOGENOM" id="CLU_1030715_0_0_1"/>
<gene>
    <name evidence="8" type="ORF">PV10_05046</name>
</gene>
<dbReference type="STRING" id="212818.A0A0D1ZGP9"/>
<dbReference type="GO" id="GO:0000981">
    <property type="term" value="F:DNA-binding transcription factor activity, RNA polymerase II-specific"/>
    <property type="evidence" value="ECO:0007669"/>
    <property type="project" value="InterPro"/>
</dbReference>
<dbReference type="RefSeq" id="XP_016225436.1">
    <property type="nucleotide sequence ID" value="XM_016369648.1"/>
</dbReference>
<evidence type="ECO:0000313" key="8">
    <source>
        <dbReference type="EMBL" id="KIV93862.1"/>
    </source>
</evidence>
<evidence type="ECO:0000313" key="9">
    <source>
        <dbReference type="Proteomes" id="UP000054302"/>
    </source>
</evidence>
<dbReference type="SMART" id="SM00066">
    <property type="entry name" value="GAL4"/>
    <property type="match status" value="1"/>
</dbReference>
<evidence type="ECO:0000256" key="6">
    <source>
        <dbReference type="ARBA" id="ARBA00023242"/>
    </source>
</evidence>
<comment type="subcellular location">
    <subcellularLocation>
        <location evidence="1">Nucleus</location>
    </subcellularLocation>
</comment>
<name>A0A0D1ZGP9_EXOME</name>
<sequence>MSDESRWAKAYIACDRCKLRKKKCNGDRPKCSLCAMQRADCTYSAVRRLRGAGKKGRHGKADQMIPLPLVQSSLSTASRCEPLCIKSTELGKDLLIAKLPAFLAPHSFKSNLETVQAALDKARSRDEYSSILPDNIARHLIEASFEEISLPRSVVASRLELTALFDQQRRECPKDPGSNPAIWVLINAAIALAIRAKTVDTPALRLSEIASAYHRNATKALGQVLLAPPSVLSVRALLAMAVASRVETGQLAALILANSAKLVLEAILSQSDSGGASDDLSTLRLLHDTVNRLVQDLKRTRSTDLIACAPS</sequence>
<keyword evidence="4" id="KW-0238">DNA-binding</keyword>
<evidence type="ECO:0000256" key="3">
    <source>
        <dbReference type="ARBA" id="ARBA00023015"/>
    </source>
</evidence>
<dbReference type="EMBL" id="KN847522">
    <property type="protein sequence ID" value="KIV93862.1"/>
    <property type="molecule type" value="Genomic_DNA"/>
</dbReference>
<dbReference type="OMA" id="ARIFIAC"/>
<dbReference type="OrthoDB" id="3266505at2759"/>
<proteinExistence type="predicted"/>
<organism evidence="8 9">
    <name type="scientific">Exophiala mesophila</name>
    <name type="common">Black yeast-like fungus</name>
    <dbReference type="NCBI Taxonomy" id="212818"/>
    <lineage>
        <taxon>Eukaryota</taxon>
        <taxon>Fungi</taxon>
        <taxon>Dikarya</taxon>
        <taxon>Ascomycota</taxon>
        <taxon>Pezizomycotina</taxon>
        <taxon>Eurotiomycetes</taxon>
        <taxon>Chaetothyriomycetidae</taxon>
        <taxon>Chaetothyriales</taxon>
        <taxon>Herpotrichiellaceae</taxon>
        <taxon>Exophiala</taxon>
    </lineage>
</organism>
<evidence type="ECO:0000256" key="5">
    <source>
        <dbReference type="ARBA" id="ARBA00023163"/>
    </source>
</evidence>
<protein>
    <recommendedName>
        <fullName evidence="7">Zn(2)-C6 fungal-type domain-containing protein</fullName>
    </recommendedName>
</protein>
<keyword evidence="3" id="KW-0805">Transcription regulation</keyword>
<dbReference type="Pfam" id="PF00172">
    <property type="entry name" value="Zn_clus"/>
    <property type="match status" value="1"/>
</dbReference>
<dbReference type="GO" id="GO:0003677">
    <property type="term" value="F:DNA binding"/>
    <property type="evidence" value="ECO:0007669"/>
    <property type="project" value="UniProtKB-KW"/>
</dbReference>
<dbReference type="Proteomes" id="UP000054302">
    <property type="component" value="Unassembled WGS sequence"/>
</dbReference>
<dbReference type="AlphaFoldDB" id="A0A0D1ZGP9"/>
<keyword evidence="9" id="KW-1185">Reference proteome</keyword>
<evidence type="ECO:0000256" key="1">
    <source>
        <dbReference type="ARBA" id="ARBA00004123"/>
    </source>
</evidence>
<accession>A0A0D1ZGP9</accession>
<dbReference type="GO" id="GO:0005634">
    <property type="term" value="C:nucleus"/>
    <property type="evidence" value="ECO:0007669"/>
    <property type="project" value="UniProtKB-SubCell"/>
</dbReference>
<dbReference type="GO" id="GO:0008270">
    <property type="term" value="F:zinc ion binding"/>
    <property type="evidence" value="ECO:0007669"/>
    <property type="project" value="InterPro"/>
</dbReference>
<evidence type="ECO:0000256" key="2">
    <source>
        <dbReference type="ARBA" id="ARBA00022723"/>
    </source>
</evidence>
<dbReference type="InterPro" id="IPR036864">
    <property type="entry name" value="Zn2-C6_fun-type_DNA-bd_sf"/>
</dbReference>
<dbReference type="InterPro" id="IPR001138">
    <property type="entry name" value="Zn2Cys6_DnaBD"/>
</dbReference>